<comment type="caution">
    <text evidence="1">The sequence shown here is derived from an EMBL/GenBank/DDBJ whole genome shotgun (WGS) entry which is preliminary data.</text>
</comment>
<evidence type="ECO:0000313" key="1">
    <source>
        <dbReference type="EMBL" id="HDP15313.1"/>
    </source>
</evidence>
<proteinExistence type="predicted"/>
<gene>
    <name evidence="1" type="ORF">ENN26_06015</name>
</gene>
<name>A0A7C1GS63_9CREN</name>
<dbReference type="AlphaFoldDB" id="A0A7C1GS63"/>
<protein>
    <submittedName>
        <fullName evidence="1">Uncharacterized protein</fullName>
    </submittedName>
</protein>
<organism evidence="1">
    <name type="scientific">Thermofilum adornatum</name>
    <dbReference type="NCBI Taxonomy" id="1365176"/>
    <lineage>
        <taxon>Archaea</taxon>
        <taxon>Thermoproteota</taxon>
        <taxon>Thermoprotei</taxon>
        <taxon>Thermofilales</taxon>
        <taxon>Thermofilaceae</taxon>
        <taxon>Thermofilum</taxon>
    </lineage>
</organism>
<accession>A0A7C1GS63</accession>
<sequence>MRRLEALLLILVACVGAVAAVTITNVSEWHVQAVKSPIVKYWNSSPYPVVNGSWKGIGGLNITYYGLLFVPGWQEDYVVGRVANTSYAVAHFEKSSQAGTGTYSIYLGGQLQLSNIQNLGPDVSLPANIRWSSTAYSRYSVLAWLVFKSGPTGQQLVNFTAQPMSLLYTASRTCSYRSLTDTFAGGCVRANYSFSISVPNNRTYVSGKGTVSQDKYTGNPAPSLLTYSQQGYASFFINYSGSPFSASTSFAFQYMFSNSLQDADYIEVNFFVDTNGDGSPDLEVIYYGSGRGTTPLRLASVIYGNTLPVVARPMPGFTNKQNTWYTISISQVYSTGVVVGLAFTAYSPSGNINAWWDNVDFQKCAPPSYLGAVTNGGSVTMVYVDDVVSPSVAPSVATEVDARASGTASSSYGLSAALYDVVAKVGSPVSASGFSFSVSGLYIRNSTDVRNNVAYVSVAIDTNNDGVVDTEYIFYRNDTVDGPGYVVPVFSTTTGYYTYNIGGMVSGSSYTWSGSVPRSQNGSVLYVALVAVDASGNAPGTADDFWVFWDDLSLNYYACDPLPSGWSVSGDVTYRSTVAGGISYAANFTGKYPFGFYFFDSGLNPVFGVNVTSASSYVVVCGASRYTLSVSGVYWVDLRPLSGVYEAILRDSSGNILARQMCSPSGSLSYVGFKNANSFTLNVWGKT</sequence>
<dbReference type="EMBL" id="DSAY01000107">
    <property type="protein sequence ID" value="HDP15313.1"/>
    <property type="molecule type" value="Genomic_DNA"/>
</dbReference>
<reference evidence="1" key="1">
    <citation type="journal article" date="2020" name="mSystems">
        <title>Genome- and Community-Level Interaction Insights into Carbon Utilization and Element Cycling Functions of Hydrothermarchaeota in Hydrothermal Sediment.</title>
        <authorList>
            <person name="Zhou Z."/>
            <person name="Liu Y."/>
            <person name="Xu W."/>
            <person name="Pan J."/>
            <person name="Luo Z.H."/>
            <person name="Li M."/>
        </authorList>
    </citation>
    <scope>NUCLEOTIDE SEQUENCE [LARGE SCALE GENOMIC DNA]</scope>
    <source>
        <strain evidence="1">SpSt-116</strain>
    </source>
</reference>